<dbReference type="AlphaFoldDB" id="A0A4V3JDT4"/>
<reference evidence="2" key="1">
    <citation type="journal article" date="2019" name="PLoS Negl. Trop. Dis.">
        <title>Revisiting the worldwide diversity of Leptospira species in the environment.</title>
        <authorList>
            <person name="Vincent A.T."/>
            <person name="Schiettekatte O."/>
            <person name="Bourhy P."/>
            <person name="Veyrier F.J."/>
            <person name="Picardeau M."/>
        </authorList>
    </citation>
    <scope>NUCLEOTIDE SEQUENCE [LARGE SCALE GENOMIC DNA]</scope>
    <source>
        <strain evidence="2">SSW15</strain>
    </source>
</reference>
<dbReference type="InterPro" id="IPR029033">
    <property type="entry name" value="His_PPase_superfam"/>
</dbReference>
<organism evidence="2 3">
    <name type="scientific">Leptospira fletcheri</name>
    <dbReference type="NCBI Taxonomy" id="2484981"/>
    <lineage>
        <taxon>Bacteria</taxon>
        <taxon>Pseudomonadati</taxon>
        <taxon>Spirochaetota</taxon>
        <taxon>Spirochaetia</taxon>
        <taxon>Leptospirales</taxon>
        <taxon>Leptospiraceae</taxon>
        <taxon>Leptospira</taxon>
    </lineage>
</organism>
<sequence>MERKRGRSEKEMKSTLYLIRHPQTENRRRGVFSDGGNFGLSLAGTKEAEEIDRNLSERVDPGNVSLFASPSLICTESLKRMKFLSSLECRTLDSLEELRFGIWQNRSFTEFYNSRPSDAERFSVLDPDLEFEGGERISSFLERAERLKKFAKTELENKKNVIFFSHGGLLAILICLFLELPPKEYVRFRLFSGSVSVLEIDKSGRAGLVGLNFYGTVSEGRWPA</sequence>
<dbReference type="Proteomes" id="UP000298458">
    <property type="component" value="Unassembled WGS sequence"/>
</dbReference>
<dbReference type="CDD" id="cd07067">
    <property type="entry name" value="HP_PGM_like"/>
    <property type="match status" value="1"/>
</dbReference>
<dbReference type="SUPFAM" id="SSF53254">
    <property type="entry name" value="Phosphoglycerate mutase-like"/>
    <property type="match status" value="1"/>
</dbReference>
<dbReference type="OrthoDB" id="9783269at2"/>
<keyword evidence="1" id="KW-1133">Transmembrane helix</keyword>
<evidence type="ECO:0000256" key="1">
    <source>
        <dbReference type="SAM" id="Phobius"/>
    </source>
</evidence>
<proteinExistence type="predicted"/>
<keyword evidence="3" id="KW-1185">Reference proteome</keyword>
<feature type="transmembrane region" description="Helical" evidence="1">
    <location>
        <begin position="161"/>
        <end position="180"/>
    </location>
</feature>
<dbReference type="SMART" id="SM00855">
    <property type="entry name" value="PGAM"/>
    <property type="match status" value="1"/>
</dbReference>
<evidence type="ECO:0000313" key="3">
    <source>
        <dbReference type="Proteomes" id="UP000298458"/>
    </source>
</evidence>
<protein>
    <submittedName>
        <fullName evidence="2">Histidine phosphatase family protein</fullName>
    </submittedName>
</protein>
<dbReference type="Pfam" id="PF00300">
    <property type="entry name" value="His_Phos_1"/>
    <property type="match status" value="1"/>
</dbReference>
<gene>
    <name evidence="2" type="ORF">EHO60_06890</name>
</gene>
<dbReference type="InterPro" id="IPR013078">
    <property type="entry name" value="His_Pase_superF_clade-1"/>
</dbReference>
<evidence type="ECO:0000313" key="2">
    <source>
        <dbReference type="EMBL" id="TGK11995.1"/>
    </source>
</evidence>
<dbReference type="Gene3D" id="3.40.50.1240">
    <property type="entry name" value="Phosphoglycerate mutase-like"/>
    <property type="match status" value="1"/>
</dbReference>
<name>A0A4V3JDT4_9LEPT</name>
<keyword evidence="1" id="KW-0472">Membrane</keyword>
<keyword evidence="1" id="KW-0812">Transmembrane</keyword>
<comment type="caution">
    <text evidence="2">The sequence shown here is derived from an EMBL/GenBank/DDBJ whole genome shotgun (WGS) entry which is preliminary data.</text>
</comment>
<dbReference type="EMBL" id="RQET01000004">
    <property type="protein sequence ID" value="TGK11995.1"/>
    <property type="molecule type" value="Genomic_DNA"/>
</dbReference>
<accession>A0A4V3JDT4</accession>